<name>A0A368GHK0_ANCCA</name>
<evidence type="ECO:0000313" key="6">
    <source>
        <dbReference type="Proteomes" id="UP000252519"/>
    </source>
</evidence>
<organism evidence="5 6">
    <name type="scientific">Ancylostoma caninum</name>
    <name type="common">Dog hookworm</name>
    <dbReference type="NCBI Taxonomy" id="29170"/>
    <lineage>
        <taxon>Eukaryota</taxon>
        <taxon>Metazoa</taxon>
        <taxon>Ecdysozoa</taxon>
        <taxon>Nematoda</taxon>
        <taxon>Chromadorea</taxon>
        <taxon>Rhabditida</taxon>
        <taxon>Rhabditina</taxon>
        <taxon>Rhabditomorpha</taxon>
        <taxon>Strongyloidea</taxon>
        <taxon>Ancylostomatidae</taxon>
        <taxon>Ancylostomatinae</taxon>
        <taxon>Ancylostoma</taxon>
    </lineage>
</organism>
<dbReference type="PANTHER" id="PTHR47633">
    <property type="entry name" value="IMMUNOGLOBULIN"/>
    <property type="match status" value="1"/>
</dbReference>
<dbReference type="GO" id="GO:0004672">
    <property type="term" value="F:protein kinase activity"/>
    <property type="evidence" value="ECO:0007669"/>
    <property type="project" value="TreeGrafter"/>
</dbReference>
<dbReference type="PROSITE" id="PS50835">
    <property type="entry name" value="IG_LIKE"/>
    <property type="match status" value="2"/>
</dbReference>
<dbReference type="SMART" id="SM00408">
    <property type="entry name" value="IGc2"/>
    <property type="match status" value="2"/>
</dbReference>
<gene>
    <name evidence="5" type="ORF">ANCCAN_11502</name>
</gene>
<evidence type="ECO:0000259" key="4">
    <source>
        <dbReference type="PROSITE" id="PS50835"/>
    </source>
</evidence>
<evidence type="ECO:0000256" key="2">
    <source>
        <dbReference type="ARBA" id="ARBA00023157"/>
    </source>
</evidence>
<proteinExistence type="predicted"/>
<comment type="caution">
    <text evidence="5">The sequence shown here is derived from an EMBL/GenBank/DDBJ whole genome shotgun (WGS) entry which is preliminary data.</text>
</comment>
<feature type="domain" description="Ig-like" evidence="4">
    <location>
        <begin position="1"/>
        <end position="74"/>
    </location>
</feature>
<dbReference type="SUPFAM" id="SSF48726">
    <property type="entry name" value="Immunoglobulin"/>
    <property type="match status" value="2"/>
</dbReference>
<keyword evidence="3" id="KW-0393">Immunoglobulin domain</keyword>
<evidence type="ECO:0000256" key="1">
    <source>
        <dbReference type="ARBA" id="ARBA00022737"/>
    </source>
</evidence>
<dbReference type="InterPro" id="IPR036179">
    <property type="entry name" value="Ig-like_dom_sf"/>
</dbReference>
<dbReference type="InterPro" id="IPR013098">
    <property type="entry name" value="Ig_I-set"/>
</dbReference>
<feature type="domain" description="Ig-like" evidence="4">
    <location>
        <begin position="96"/>
        <end position="167"/>
    </location>
</feature>
<dbReference type="CDD" id="cd00096">
    <property type="entry name" value="Ig"/>
    <property type="match status" value="1"/>
</dbReference>
<keyword evidence="1" id="KW-0677">Repeat</keyword>
<keyword evidence="2" id="KW-1015">Disulfide bond</keyword>
<dbReference type="InterPro" id="IPR007110">
    <property type="entry name" value="Ig-like_dom"/>
</dbReference>
<protein>
    <submittedName>
        <fullName evidence="5">Immunoglobulin I-set domain protein</fullName>
    </submittedName>
</protein>
<dbReference type="Gene3D" id="2.60.40.10">
    <property type="entry name" value="Immunoglobulins"/>
    <property type="match status" value="2"/>
</dbReference>
<dbReference type="InterPro" id="IPR013783">
    <property type="entry name" value="Ig-like_fold"/>
</dbReference>
<evidence type="ECO:0000313" key="5">
    <source>
        <dbReference type="EMBL" id="RCN42530.1"/>
    </source>
</evidence>
<evidence type="ECO:0000256" key="3">
    <source>
        <dbReference type="ARBA" id="ARBA00023319"/>
    </source>
</evidence>
<sequence length="216" mass="23882">MIVCATGWPTPTVKWFKDGEELISDGPTGRRVIFTDDLGIHHLVILNLSPEDEGEYSLVATNKLGEARTEGALSVIRPRQVEMYGPEDKGGMPFPPGFVRQLKNKHVFSRMPTIFDCLVVGHPAPEVEWLHNGKRITPGGRIKIQSCGGGSHALIILGTRVEDAGEYVAVALPHLDTIKFDGGIDVTPYLTEEYGFKKLNYATQRLIWEILGTVLF</sequence>
<dbReference type="FunFam" id="2.60.40.10:FF:000032">
    <property type="entry name" value="palladin isoform X1"/>
    <property type="match status" value="1"/>
</dbReference>
<accession>A0A368GHK0</accession>
<dbReference type="InterPro" id="IPR003599">
    <property type="entry name" value="Ig_sub"/>
</dbReference>
<dbReference type="SMART" id="SM00409">
    <property type="entry name" value="IG"/>
    <property type="match status" value="2"/>
</dbReference>
<reference evidence="5 6" key="1">
    <citation type="submission" date="2014-10" db="EMBL/GenBank/DDBJ databases">
        <title>Draft genome of the hookworm Ancylostoma caninum.</title>
        <authorList>
            <person name="Mitreva M."/>
        </authorList>
    </citation>
    <scope>NUCLEOTIDE SEQUENCE [LARGE SCALE GENOMIC DNA]</scope>
    <source>
        <strain evidence="5 6">Baltimore</strain>
    </source>
</reference>
<dbReference type="STRING" id="29170.A0A368GHK0"/>
<dbReference type="Proteomes" id="UP000252519">
    <property type="component" value="Unassembled WGS sequence"/>
</dbReference>
<dbReference type="InterPro" id="IPR003598">
    <property type="entry name" value="Ig_sub2"/>
</dbReference>
<dbReference type="AlphaFoldDB" id="A0A368GHK0"/>
<dbReference type="EMBL" id="JOJR01000190">
    <property type="protein sequence ID" value="RCN42530.1"/>
    <property type="molecule type" value="Genomic_DNA"/>
</dbReference>
<dbReference type="PANTHER" id="PTHR47633:SF16">
    <property type="entry name" value="CAVP-TARGET PROTEIN-LIKE"/>
    <property type="match status" value="1"/>
</dbReference>
<keyword evidence="6" id="KW-1185">Reference proteome</keyword>
<dbReference type="Pfam" id="PF07679">
    <property type="entry name" value="I-set"/>
    <property type="match status" value="2"/>
</dbReference>
<dbReference type="OrthoDB" id="5805980at2759"/>